<evidence type="ECO:0000313" key="2">
    <source>
        <dbReference type="EnsemblPlants" id="OBART09G05950.1"/>
    </source>
</evidence>
<accession>A0A0D3H5E8</accession>
<dbReference type="Proteomes" id="UP000026960">
    <property type="component" value="Chromosome 9"/>
</dbReference>
<name>A0A0D3H5E8_9ORYZ</name>
<protein>
    <submittedName>
        <fullName evidence="2">Uncharacterized protein</fullName>
    </submittedName>
</protein>
<feature type="region of interest" description="Disordered" evidence="1">
    <location>
        <begin position="14"/>
        <end position="33"/>
    </location>
</feature>
<evidence type="ECO:0000313" key="3">
    <source>
        <dbReference type="Proteomes" id="UP000026960"/>
    </source>
</evidence>
<dbReference type="PaxDb" id="65489-OBART09G05950.1"/>
<sequence length="96" mass="10936">MIAHQDIVALRDLPGRRVRSPRPPPAWASRQCMRRSTPVHRWRTTRWRRRGHQRRGWSAGETCSVMHESQLVLTSATFHGQCSPAAVCWRAAAAAP</sequence>
<reference evidence="2" key="2">
    <citation type="submission" date="2015-03" db="UniProtKB">
        <authorList>
            <consortium name="EnsemblPlants"/>
        </authorList>
    </citation>
    <scope>IDENTIFICATION</scope>
</reference>
<evidence type="ECO:0000256" key="1">
    <source>
        <dbReference type="SAM" id="MobiDB-lite"/>
    </source>
</evidence>
<keyword evidence="3" id="KW-1185">Reference proteome</keyword>
<dbReference type="AlphaFoldDB" id="A0A0D3H5E8"/>
<organism evidence="2">
    <name type="scientific">Oryza barthii</name>
    <dbReference type="NCBI Taxonomy" id="65489"/>
    <lineage>
        <taxon>Eukaryota</taxon>
        <taxon>Viridiplantae</taxon>
        <taxon>Streptophyta</taxon>
        <taxon>Embryophyta</taxon>
        <taxon>Tracheophyta</taxon>
        <taxon>Spermatophyta</taxon>
        <taxon>Magnoliopsida</taxon>
        <taxon>Liliopsida</taxon>
        <taxon>Poales</taxon>
        <taxon>Poaceae</taxon>
        <taxon>BOP clade</taxon>
        <taxon>Oryzoideae</taxon>
        <taxon>Oryzeae</taxon>
        <taxon>Oryzinae</taxon>
        <taxon>Oryza</taxon>
    </lineage>
</organism>
<dbReference type="HOGENOM" id="CLU_2363055_0_0_1"/>
<dbReference type="EnsemblPlants" id="OBART09G05950.1">
    <property type="protein sequence ID" value="OBART09G05950.1"/>
    <property type="gene ID" value="OBART09G05950"/>
</dbReference>
<reference evidence="2" key="1">
    <citation type="journal article" date="2009" name="Rice">
        <title>De Novo Next Generation Sequencing of Plant Genomes.</title>
        <authorList>
            <person name="Rounsley S."/>
            <person name="Marri P.R."/>
            <person name="Yu Y."/>
            <person name="He R."/>
            <person name="Sisneros N."/>
            <person name="Goicoechea J.L."/>
            <person name="Lee S.J."/>
            <person name="Angelova A."/>
            <person name="Kudrna D."/>
            <person name="Luo M."/>
            <person name="Affourtit J."/>
            <person name="Desany B."/>
            <person name="Knight J."/>
            <person name="Niazi F."/>
            <person name="Egholm M."/>
            <person name="Wing R.A."/>
        </authorList>
    </citation>
    <scope>NUCLEOTIDE SEQUENCE [LARGE SCALE GENOMIC DNA]</scope>
    <source>
        <strain evidence="2">cv. IRGC 105608</strain>
    </source>
</reference>
<proteinExistence type="predicted"/>
<dbReference type="Gramene" id="OBART09G05950.1">
    <property type="protein sequence ID" value="OBART09G05950.1"/>
    <property type="gene ID" value="OBART09G05950"/>
</dbReference>